<evidence type="ECO:0000313" key="2">
    <source>
        <dbReference type="Proteomes" id="UP000245202"/>
    </source>
</evidence>
<evidence type="ECO:0000313" key="1">
    <source>
        <dbReference type="EMBL" id="GBG09738.1"/>
    </source>
</evidence>
<protein>
    <submittedName>
        <fullName evidence="1">Uncharacterized protein</fullName>
    </submittedName>
</protein>
<dbReference type="Proteomes" id="UP000245202">
    <property type="component" value="Unassembled WGS sequence"/>
</dbReference>
<organism evidence="1 2">
    <name type="scientific">Paenibacillus agaridevorans</name>
    <dbReference type="NCBI Taxonomy" id="171404"/>
    <lineage>
        <taxon>Bacteria</taxon>
        <taxon>Bacillati</taxon>
        <taxon>Bacillota</taxon>
        <taxon>Bacilli</taxon>
        <taxon>Bacillales</taxon>
        <taxon>Paenibacillaceae</taxon>
        <taxon>Paenibacillus</taxon>
    </lineage>
</organism>
<dbReference type="EMBL" id="BDQX01000252">
    <property type="protein sequence ID" value="GBG09738.1"/>
    <property type="molecule type" value="Genomic_DNA"/>
</dbReference>
<gene>
    <name evidence="1" type="ORF">PAT3040_04399</name>
</gene>
<reference evidence="1 2" key="1">
    <citation type="submission" date="2017-08" db="EMBL/GenBank/DDBJ databases">
        <title>Substantial Increase in Enzyme Production by Combined Drug-Resistance Mutations in Paenibacillus agaridevorans.</title>
        <authorList>
            <person name="Tanaka Y."/>
            <person name="Funane K."/>
            <person name="Hosaka T."/>
            <person name="Shiwa Y."/>
            <person name="Fujita N."/>
            <person name="Miyazaki T."/>
            <person name="Yoshikawa H."/>
            <person name="Murakami K."/>
            <person name="Kasahara K."/>
            <person name="Inaoka T."/>
            <person name="Hiraga Y."/>
            <person name="Ochi K."/>
        </authorList>
    </citation>
    <scope>NUCLEOTIDE SEQUENCE [LARGE SCALE GENOMIC DNA]</scope>
    <source>
        <strain evidence="1 2">T-3040</strain>
    </source>
</reference>
<sequence length="195" mass="22378">MDREKSLEAARVQISGLFFAFCSVLRDPSLNRGERYYCRGLSPLGCHLLLLTLASREGGDLADFYRKMTSGQQTLFIFRTYYSHVIESVEELYWWSAFFLAQGTRWAALNEKMCELGDLEFVALLQDIESMLRTRNHPILLADFACVCREDLDLDTELRGFFQSAYKQLTQVTVGTIKILAASIRNSPDSFAEWK</sequence>
<name>A0A2R5EXF7_9BACL</name>
<comment type="caution">
    <text evidence="1">The sequence shown here is derived from an EMBL/GenBank/DDBJ whole genome shotgun (WGS) entry which is preliminary data.</text>
</comment>
<dbReference type="RefSeq" id="WP_146200506.1">
    <property type="nucleotide sequence ID" value="NZ_BDQX01000252.1"/>
</dbReference>
<keyword evidence="2" id="KW-1185">Reference proteome</keyword>
<proteinExistence type="predicted"/>
<dbReference type="AlphaFoldDB" id="A0A2R5EXF7"/>
<accession>A0A2R5EXF7</accession>